<gene>
    <name evidence="5" type="ORF">SAMEA4029009_CIC11G00000003862</name>
</gene>
<feature type="domain" description="UBX" evidence="4">
    <location>
        <begin position="339"/>
        <end position="441"/>
    </location>
</feature>
<keyword evidence="3" id="KW-1133">Transmembrane helix</keyword>
<evidence type="ECO:0000259" key="4">
    <source>
        <dbReference type="PROSITE" id="PS50033"/>
    </source>
</evidence>
<dbReference type="PROSITE" id="PS50033">
    <property type="entry name" value="UBX"/>
    <property type="match status" value="1"/>
</dbReference>
<evidence type="ECO:0000256" key="3">
    <source>
        <dbReference type="SAM" id="Phobius"/>
    </source>
</evidence>
<organism evidence="5 6">
    <name type="scientific">Sungouiella intermedia</name>
    <dbReference type="NCBI Taxonomy" id="45354"/>
    <lineage>
        <taxon>Eukaryota</taxon>
        <taxon>Fungi</taxon>
        <taxon>Dikarya</taxon>
        <taxon>Ascomycota</taxon>
        <taxon>Saccharomycotina</taxon>
        <taxon>Pichiomycetes</taxon>
        <taxon>Metschnikowiaceae</taxon>
        <taxon>Sungouiella</taxon>
    </lineage>
</organism>
<feature type="region of interest" description="Disordered" evidence="2">
    <location>
        <begin position="14"/>
        <end position="41"/>
    </location>
</feature>
<sequence>MNWQSSLFGFRLGSQDNSESSSSTNLPGHFPSDQEAQNQGSSARVTFNTISGTVNYIVIKPIAVMLTIALGIFGRFLSLLYFRDLLHVRSTSVNNALINDPIRRVEQFVLDLEENLLPQQQFSTHHSDHSVALPPFFQGSYTQALYMATSRGKFLFIYLTNPQNDGALSIFQRIVTNQKFISMFTSDNDQNIIWGADVTNPEAYQLANSLNITKFPVLGLLCLARTTTMTPEGPKKTAPRISLILKIQGGLPDGQDADALIYSKFIKRMMKYEPELALIRSELREKYISDMMRRKQDMDYNQSLLRDQQKKLERERKALGDKYLSWRQPQFYDLMKSNDRVDKAKIAIRMADGLRETVLFPKDGPVEDVFVFVELKNRGMLNDRLQSNVSEQEAHELFDDFHMSFDFNLVSSVPPRPCLNDLSPQTTIEQVDYIYPSGLLMVDAK</sequence>
<evidence type="ECO:0000256" key="2">
    <source>
        <dbReference type="SAM" id="MobiDB-lite"/>
    </source>
</evidence>
<dbReference type="Pfam" id="PF00789">
    <property type="entry name" value="UBX"/>
    <property type="match status" value="1"/>
</dbReference>
<dbReference type="Gene3D" id="3.40.30.10">
    <property type="entry name" value="Glutaredoxin"/>
    <property type="match status" value="1"/>
</dbReference>
<dbReference type="EMBL" id="LT635769">
    <property type="protein sequence ID" value="SGZ58211.1"/>
    <property type="molecule type" value="Genomic_DNA"/>
</dbReference>
<reference evidence="5 6" key="1">
    <citation type="submission" date="2016-10" db="EMBL/GenBank/DDBJ databases">
        <authorList>
            <person name="de Groot N.N."/>
        </authorList>
    </citation>
    <scope>NUCLEOTIDE SEQUENCE [LARGE SCALE GENOMIC DNA]</scope>
    <source>
        <strain evidence="5 6">PYCC 4715</strain>
    </source>
</reference>
<dbReference type="SMART" id="SM00594">
    <property type="entry name" value="UAS"/>
    <property type="match status" value="1"/>
</dbReference>
<dbReference type="SMART" id="SM00166">
    <property type="entry name" value="UBX"/>
    <property type="match status" value="1"/>
</dbReference>
<dbReference type="InterPro" id="IPR006577">
    <property type="entry name" value="UAS"/>
</dbReference>
<accession>A0A1L0C3X1</accession>
<dbReference type="GO" id="GO:0036503">
    <property type="term" value="P:ERAD pathway"/>
    <property type="evidence" value="ECO:0007669"/>
    <property type="project" value="TreeGrafter"/>
</dbReference>
<evidence type="ECO:0000313" key="5">
    <source>
        <dbReference type="EMBL" id="SGZ58211.1"/>
    </source>
</evidence>
<dbReference type="PANTHER" id="PTHR23322:SF1">
    <property type="entry name" value="FAS-ASSOCIATED FACTOR 2"/>
    <property type="match status" value="1"/>
</dbReference>
<dbReference type="SUPFAM" id="SSF52833">
    <property type="entry name" value="Thioredoxin-like"/>
    <property type="match status" value="1"/>
</dbReference>
<dbReference type="InterPro" id="IPR029071">
    <property type="entry name" value="Ubiquitin-like_domsf"/>
</dbReference>
<dbReference type="PANTHER" id="PTHR23322">
    <property type="entry name" value="FAS-ASSOCIATED PROTEIN"/>
    <property type="match status" value="1"/>
</dbReference>
<dbReference type="InterPro" id="IPR050730">
    <property type="entry name" value="UBX_domain-protein"/>
</dbReference>
<dbReference type="GO" id="GO:0005783">
    <property type="term" value="C:endoplasmic reticulum"/>
    <property type="evidence" value="ECO:0007669"/>
    <property type="project" value="TreeGrafter"/>
</dbReference>
<feature type="transmembrane region" description="Helical" evidence="3">
    <location>
        <begin position="62"/>
        <end position="82"/>
    </location>
</feature>
<dbReference type="InterPro" id="IPR001012">
    <property type="entry name" value="UBX_dom"/>
</dbReference>
<keyword evidence="3" id="KW-0812">Transmembrane</keyword>
<name>A0A1L0C3X1_9ASCO</name>
<dbReference type="AlphaFoldDB" id="A0A1L0C3X1"/>
<dbReference type="SUPFAM" id="SSF54236">
    <property type="entry name" value="Ubiquitin-like"/>
    <property type="match status" value="1"/>
</dbReference>
<dbReference type="Proteomes" id="UP000182259">
    <property type="component" value="Chromosome VI"/>
</dbReference>
<protein>
    <submittedName>
        <fullName evidence="5">CIC11C00000003862</fullName>
    </submittedName>
</protein>
<dbReference type="InterPro" id="IPR036249">
    <property type="entry name" value="Thioredoxin-like_sf"/>
</dbReference>
<proteinExistence type="predicted"/>
<evidence type="ECO:0000313" key="6">
    <source>
        <dbReference type="Proteomes" id="UP000182259"/>
    </source>
</evidence>
<keyword evidence="3" id="KW-0472">Membrane</keyword>
<dbReference type="Gene3D" id="3.10.20.90">
    <property type="entry name" value="Phosphatidylinositol 3-kinase Catalytic Subunit, Chain A, domain 1"/>
    <property type="match status" value="1"/>
</dbReference>
<dbReference type="GO" id="GO:0043130">
    <property type="term" value="F:ubiquitin binding"/>
    <property type="evidence" value="ECO:0007669"/>
    <property type="project" value="TreeGrafter"/>
</dbReference>
<evidence type="ECO:0000256" key="1">
    <source>
        <dbReference type="ARBA" id="ARBA00023054"/>
    </source>
</evidence>
<keyword evidence="1" id="KW-0175">Coiled coil</keyword>